<evidence type="ECO:0000256" key="2">
    <source>
        <dbReference type="ARBA" id="ARBA00022747"/>
    </source>
</evidence>
<gene>
    <name evidence="5" type="ORF">DAQ1742_01215</name>
</gene>
<dbReference type="SUPFAM" id="SSF116734">
    <property type="entry name" value="DNA methylase specificity domain"/>
    <property type="match status" value="2"/>
</dbReference>
<dbReference type="GO" id="GO:0009307">
    <property type="term" value="P:DNA restriction-modification system"/>
    <property type="evidence" value="ECO:0007669"/>
    <property type="project" value="UniProtKB-KW"/>
</dbReference>
<keyword evidence="2" id="KW-0680">Restriction system</keyword>
<dbReference type="GO" id="GO:0003677">
    <property type="term" value="F:DNA binding"/>
    <property type="evidence" value="ECO:0007669"/>
    <property type="project" value="UniProtKB-KW"/>
</dbReference>
<dbReference type="CDD" id="cd17516">
    <property type="entry name" value="RMtype1_S_HinAWORF1578P-TRD2-CR2_like"/>
    <property type="match status" value="1"/>
</dbReference>
<dbReference type="GO" id="GO:0009035">
    <property type="term" value="F:type I site-specific deoxyribonuclease activity"/>
    <property type="evidence" value="ECO:0007669"/>
    <property type="project" value="UniProtKB-EC"/>
</dbReference>
<sequence length="478" mass="52694">MSFELFEYKIEDLGKVITGKTPPAKISDAFSTQGIPFVTPKDMDGRRLINKTERYLSSQGVEAVRNCLLPQNSIAVSCIGSDMGKTVLLPGKSITNQQINAIVVDSDRFDYKYVYYYLSTLQDAFKAISGGSATPILNKGHFSQFKVSLPVKSVQKKIALILDSLDTKIEINTEINQTLEQMAQALFKSWFVDFEPVKAKMAVLEAGGSQEDATLAAMMTISGKDVDALAVFEREHPEQYAELKATAELFPSALQESELGEIPIGWDIKNIKSLSLALSKGTTPAKKDLSSEENQNINFLKVKDIGDDGLINVFSLDKISKRVHEMVLKRSILQSNDILFSIAGTIGRVAVVENEMLACNCNQAIAFIRLKDSASYLNLIRLNLQSKRIQQEVQSKVVQGVQANLSLTALGELKVILPSDNVLISFNNVITPLWEQQLSITNSIMCLTQLRDTLLPKLLSGEITLPEAEQAVSEAEHV</sequence>
<dbReference type="REBASE" id="265389">
    <property type="entry name" value="S.Daq1742ORF1216P"/>
</dbReference>
<evidence type="ECO:0000313" key="6">
    <source>
        <dbReference type="Proteomes" id="UP000294820"/>
    </source>
</evidence>
<proteinExistence type="inferred from homology"/>
<evidence type="ECO:0000256" key="1">
    <source>
        <dbReference type="ARBA" id="ARBA00010923"/>
    </source>
</evidence>
<comment type="similarity">
    <text evidence="1">Belongs to the type-I restriction system S methylase family.</text>
</comment>
<dbReference type="Gene3D" id="3.90.220.20">
    <property type="entry name" value="DNA methylase specificity domains"/>
    <property type="match status" value="2"/>
</dbReference>
<dbReference type="EC" id="3.1.21.3" evidence="5"/>
<dbReference type="Pfam" id="PF01420">
    <property type="entry name" value="Methylase_S"/>
    <property type="match status" value="2"/>
</dbReference>
<dbReference type="InterPro" id="IPR044946">
    <property type="entry name" value="Restrct_endonuc_typeI_TRD_sf"/>
</dbReference>
<accession>A0A375A830</accession>
<feature type="domain" description="Type I restriction modification DNA specificity" evidence="4">
    <location>
        <begin position="263"/>
        <end position="420"/>
    </location>
</feature>
<dbReference type="PANTHER" id="PTHR30408">
    <property type="entry name" value="TYPE-1 RESTRICTION ENZYME ECOKI SPECIFICITY PROTEIN"/>
    <property type="match status" value="1"/>
</dbReference>
<evidence type="ECO:0000259" key="4">
    <source>
        <dbReference type="Pfam" id="PF01420"/>
    </source>
</evidence>
<organism evidence="5 6">
    <name type="scientific">Dickeya aquatica</name>
    <dbReference type="NCBI Taxonomy" id="1401087"/>
    <lineage>
        <taxon>Bacteria</taxon>
        <taxon>Pseudomonadati</taxon>
        <taxon>Pseudomonadota</taxon>
        <taxon>Gammaproteobacteria</taxon>
        <taxon>Enterobacterales</taxon>
        <taxon>Pectobacteriaceae</taxon>
        <taxon>Dickeya</taxon>
    </lineage>
</organism>
<keyword evidence="5" id="KW-0378">Hydrolase</keyword>
<name>A0A375A830_9GAMM</name>
<keyword evidence="3" id="KW-0238">DNA-binding</keyword>
<dbReference type="KEGG" id="daq:DAQ1742_01215"/>
<protein>
    <submittedName>
        <fullName evidence="5">Type I restriction-modification system, specificity subunit S</fullName>
        <ecNumber evidence="5">3.1.21.3</ecNumber>
    </submittedName>
</protein>
<evidence type="ECO:0000313" key="5">
    <source>
        <dbReference type="EMBL" id="SLM62224.1"/>
    </source>
</evidence>
<dbReference type="Proteomes" id="UP000294820">
    <property type="component" value="Chromosome 1"/>
</dbReference>
<dbReference type="PANTHER" id="PTHR30408:SF12">
    <property type="entry name" value="TYPE I RESTRICTION ENZYME MJAVIII SPECIFICITY SUBUNIT"/>
    <property type="match status" value="1"/>
</dbReference>
<dbReference type="RefSeq" id="WP_051124101.1">
    <property type="nucleotide sequence ID" value="NZ_LT615367.1"/>
</dbReference>
<evidence type="ECO:0000256" key="3">
    <source>
        <dbReference type="ARBA" id="ARBA00023125"/>
    </source>
</evidence>
<feature type="domain" description="Type I restriction modification DNA specificity" evidence="4">
    <location>
        <begin position="7"/>
        <end position="181"/>
    </location>
</feature>
<reference evidence="5 6" key="1">
    <citation type="submission" date="2016-09" db="EMBL/GenBank/DDBJ databases">
        <authorList>
            <person name="Reverchon S."/>
            <person name="Nasser W."/>
            <person name="Leonard S."/>
            <person name="Brochier C."/>
            <person name="Duprey A."/>
        </authorList>
    </citation>
    <scope>NUCLEOTIDE SEQUENCE [LARGE SCALE GENOMIC DNA]</scope>
    <source>
        <strain evidence="5 6">174/2</strain>
    </source>
</reference>
<dbReference type="AlphaFoldDB" id="A0A375A830"/>
<dbReference type="InterPro" id="IPR052021">
    <property type="entry name" value="Type-I_RS_S_subunit"/>
</dbReference>
<dbReference type="EMBL" id="LT615367">
    <property type="protein sequence ID" value="SLM62224.1"/>
    <property type="molecule type" value="Genomic_DNA"/>
</dbReference>
<dbReference type="InterPro" id="IPR000055">
    <property type="entry name" value="Restrct_endonuc_typeI_TRD"/>
</dbReference>
<keyword evidence="6" id="KW-1185">Reference proteome</keyword>